<gene>
    <name evidence="1" type="ORF">JAAARDRAFT_191845</name>
</gene>
<organism evidence="1 2">
    <name type="scientific">Jaapia argillacea MUCL 33604</name>
    <dbReference type="NCBI Taxonomy" id="933084"/>
    <lineage>
        <taxon>Eukaryota</taxon>
        <taxon>Fungi</taxon>
        <taxon>Dikarya</taxon>
        <taxon>Basidiomycota</taxon>
        <taxon>Agaricomycotina</taxon>
        <taxon>Agaricomycetes</taxon>
        <taxon>Agaricomycetidae</taxon>
        <taxon>Jaapiales</taxon>
        <taxon>Jaapiaceae</taxon>
        <taxon>Jaapia</taxon>
    </lineage>
</organism>
<protein>
    <submittedName>
        <fullName evidence="1">Uncharacterized protein</fullName>
    </submittedName>
</protein>
<reference evidence="2" key="1">
    <citation type="journal article" date="2014" name="Proc. Natl. Acad. Sci. U.S.A.">
        <title>Extensive sampling of basidiomycete genomes demonstrates inadequacy of the white-rot/brown-rot paradigm for wood decay fungi.</title>
        <authorList>
            <person name="Riley R."/>
            <person name="Salamov A.A."/>
            <person name="Brown D.W."/>
            <person name="Nagy L.G."/>
            <person name="Floudas D."/>
            <person name="Held B.W."/>
            <person name="Levasseur A."/>
            <person name="Lombard V."/>
            <person name="Morin E."/>
            <person name="Otillar R."/>
            <person name="Lindquist E.A."/>
            <person name="Sun H."/>
            <person name="LaButti K.M."/>
            <person name="Schmutz J."/>
            <person name="Jabbour D."/>
            <person name="Luo H."/>
            <person name="Baker S.E."/>
            <person name="Pisabarro A.G."/>
            <person name="Walton J.D."/>
            <person name="Blanchette R.A."/>
            <person name="Henrissat B."/>
            <person name="Martin F."/>
            <person name="Cullen D."/>
            <person name="Hibbett D.S."/>
            <person name="Grigoriev I.V."/>
        </authorList>
    </citation>
    <scope>NUCLEOTIDE SEQUENCE [LARGE SCALE GENOMIC DNA]</scope>
    <source>
        <strain evidence="2">MUCL 33604</strain>
    </source>
</reference>
<dbReference type="AlphaFoldDB" id="A0A067Q088"/>
<proteinExistence type="predicted"/>
<dbReference type="Proteomes" id="UP000027265">
    <property type="component" value="Unassembled WGS sequence"/>
</dbReference>
<keyword evidence="2" id="KW-1185">Reference proteome</keyword>
<sequence length="77" mass="8688">MSSPAKLIRTDMLSRPPAPSLVSDLSNFTFLAAAIPTSDIKINCYNTRAFRQIAQPWSLPQQRFDLEGINSIILFYQ</sequence>
<evidence type="ECO:0000313" key="1">
    <source>
        <dbReference type="EMBL" id="KDQ60468.1"/>
    </source>
</evidence>
<dbReference type="InParanoid" id="A0A067Q088"/>
<name>A0A067Q088_9AGAM</name>
<accession>A0A067Q088</accession>
<dbReference type="HOGENOM" id="CLU_2638408_0_0_1"/>
<evidence type="ECO:0000313" key="2">
    <source>
        <dbReference type="Proteomes" id="UP000027265"/>
    </source>
</evidence>
<dbReference type="EMBL" id="KL197714">
    <property type="protein sequence ID" value="KDQ60468.1"/>
    <property type="molecule type" value="Genomic_DNA"/>
</dbReference>